<keyword evidence="2" id="KW-1003">Cell membrane</keyword>
<evidence type="ECO:0000256" key="4">
    <source>
        <dbReference type="ARBA" id="ARBA00022989"/>
    </source>
</evidence>
<dbReference type="Pfam" id="PF02361">
    <property type="entry name" value="CbiQ"/>
    <property type="match status" value="1"/>
</dbReference>
<evidence type="ECO:0000256" key="1">
    <source>
        <dbReference type="ARBA" id="ARBA00004651"/>
    </source>
</evidence>
<name>A0ABY5VFC3_9FIRM</name>
<proteinExistence type="predicted"/>
<organism evidence="7 8">
    <name type="scientific">Ruminococcus gauvreauii</name>
    <dbReference type="NCBI Taxonomy" id="438033"/>
    <lineage>
        <taxon>Bacteria</taxon>
        <taxon>Bacillati</taxon>
        <taxon>Bacillota</taxon>
        <taxon>Clostridia</taxon>
        <taxon>Eubacteriales</taxon>
        <taxon>Oscillospiraceae</taxon>
        <taxon>Ruminococcus</taxon>
    </lineage>
</organism>
<keyword evidence="3 6" id="KW-0812">Transmembrane</keyword>
<evidence type="ECO:0000313" key="8">
    <source>
        <dbReference type="Proteomes" id="UP001060164"/>
    </source>
</evidence>
<evidence type="ECO:0000256" key="6">
    <source>
        <dbReference type="SAM" id="Phobius"/>
    </source>
</evidence>
<feature type="transmembrane region" description="Helical" evidence="6">
    <location>
        <begin position="254"/>
        <end position="271"/>
    </location>
</feature>
<sequence>MSNIHKHRRKFGHKHGEGFSIDYYAYMSGIRHWNASFKVAFAFLTLVLCVALDNPFVSAVVILAMGWLTVIKGGVSLHDYLSFMMIPVMFMIFGSLAIALGVSLHPTGQYCLDLNLFCIYTSDESLMKTAEIMLKAFGAISAMFMMTLSTPSNEIISVLRKAHVPKLIIELMNMIYRFIFILTEVQRKMKNSAQSRLGYDDFRTSLKSFGNIASNLFIVSLKKANAYYDALESRGYTGELLFWEEEKPVGKMQILAAGVFIGLLVCIWLLTR</sequence>
<dbReference type="Proteomes" id="UP001060164">
    <property type="component" value="Chromosome"/>
</dbReference>
<keyword evidence="8" id="KW-1185">Reference proteome</keyword>
<dbReference type="CDD" id="cd16914">
    <property type="entry name" value="EcfT"/>
    <property type="match status" value="1"/>
</dbReference>
<reference evidence="7" key="1">
    <citation type="journal article" date="2022" name="Cell">
        <title>Design, construction, and in vivo augmentation of a complex gut microbiome.</title>
        <authorList>
            <person name="Cheng A.G."/>
            <person name="Ho P.Y."/>
            <person name="Aranda-Diaz A."/>
            <person name="Jain S."/>
            <person name="Yu F.B."/>
            <person name="Meng X."/>
            <person name="Wang M."/>
            <person name="Iakiviak M."/>
            <person name="Nagashima K."/>
            <person name="Zhao A."/>
            <person name="Murugkar P."/>
            <person name="Patil A."/>
            <person name="Atabakhsh K."/>
            <person name="Weakley A."/>
            <person name="Yan J."/>
            <person name="Brumbaugh A.R."/>
            <person name="Higginbottom S."/>
            <person name="Dimas A."/>
            <person name="Shiver A.L."/>
            <person name="Deutschbauer A."/>
            <person name="Neff N."/>
            <person name="Sonnenburg J.L."/>
            <person name="Huang K.C."/>
            <person name="Fischbach M.A."/>
        </authorList>
    </citation>
    <scope>NUCLEOTIDE SEQUENCE</scope>
    <source>
        <strain evidence="7">DSM 19829</strain>
    </source>
</reference>
<dbReference type="PANTHER" id="PTHR43723:SF1">
    <property type="entry name" value="COBALT TRANSPORT PROTEIN CBIQ"/>
    <property type="match status" value="1"/>
</dbReference>
<accession>A0ABY5VFC3</accession>
<keyword evidence="5 6" id="KW-0472">Membrane</keyword>
<dbReference type="RefSeq" id="WP_148511994.1">
    <property type="nucleotide sequence ID" value="NZ_CABLBR010000055.1"/>
</dbReference>
<dbReference type="PANTHER" id="PTHR43723">
    <property type="entry name" value="COBALT TRANSPORT PROTEIN CBIQ"/>
    <property type="match status" value="1"/>
</dbReference>
<keyword evidence="4 6" id="KW-1133">Transmembrane helix</keyword>
<dbReference type="InterPro" id="IPR003339">
    <property type="entry name" value="ABC/ECF_trnsptr_transmembrane"/>
</dbReference>
<feature type="transmembrane region" description="Helical" evidence="6">
    <location>
        <begin position="39"/>
        <end position="68"/>
    </location>
</feature>
<evidence type="ECO:0000256" key="5">
    <source>
        <dbReference type="ARBA" id="ARBA00023136"/>
    </source>
</evidence>
<evidence type="ECO:0000313" key="7">
    <source>
        <dbReference type="EMBL" id="UWP59260.1"/>
    </source>
</evidence>
<comment type="subcellular location">
    <subcellularLocation>
        <location evidence="1">Cell membrane</location>
        <topology evidence="1">Multi-pass membrane protein</topology>
    </subcellularLocation>
</comment>
<evidence type="ECO:0000256" key="2">
    <source>
        <dbReference type="ARBA" id="ARBA00022475"/>
    </source>
</evidence>
<dbReference type="InterPro" id="IPR012809">
    <property type="entry name" value="ECF_CbiQ"/>
</dbReference>
<gene>
    <name evidence="7" type="primary">cbiQ</name>
    <name evidence="7" type="ORF">NQ502_18155</name>
</gene>
<evidence type="ECO:0000256" key="3">
    <source>
        <dbReference type="ARBA" id="ARBA00022692"/>
    </source>
</evidence>
<dbReference type="EMBL" id="CP102290">
    <property type="protein sequence ID" value="UWP59260.1"/>
    <property type="molecule type" value="Genomic_DNA"/>
</dbReference>
<dbReference type="InterPro" id="IPR052770">
    <property type="entry name" value="Cobalt_transport_CbiQ"/>
</dbReference>
<feature type="transmembrane region" description="Helical" evidence="6">
    <location>
        <begin position="80"/>
        <end position="102"/>
    </location>
</feature>
<dbReference type="NCBIfam" id="TIGR02454">
    <property type="entry name" value="ECF_T_CbiQ"/>
    <property type="match status" value="1"/>
</dbReference>
<protein>
    <submittedName>
        <fullName evidence="7">Cobalt ECF transporter T component CbiQ</fullName>
    </submittedName>
</protein>